<feature type="domain" description="Cellobiose dehydrogenase-like cytochrome" evidence="2">
    <location>
        <begin position="34"/>
        <end position="205"/>
    </location>
</feature>
<name>A0AAJ0FTH9_9PEZI</name>
<feature type="chain" id="PRO_5042484583" description="Cellobiose dehydrogenase-like cytochrome domain-containing protein" evidence="1">
    <location>
        <begin position="20"/>
        <end position="215"/>
    </location>
</feature>
<dbReference type="Proteomes" id="UP001244011">
    <property type="component" value="Unassembled WGS sequence"/>
</dbReference>
<accession>A0AAJ0FTH9</accession>
<dbReference type="RefSeq" id="XP_060288383.1">
    <property type="nucleotide sequence ID" value="XM_060433085.1"/>
</dbReference>
<sequence>MVLAQVTTALLALVGSSVAAPASEARAVSAGTKYCDAASTICYSEFTASNIAFRVAIPDTATAAPFPVLVQIVAPKATGWAAIAWGGQMANNPLTVAWANGDSVVVSSRLATGHTLPGAYDGASYTVLPSSKSNATHWQLDAICDGCSKWAAGSLDPAGTAVPLAYGMSNTAVTEPANNASRFAIHTAKGKFSSDLSSAKVADFDALVKKLQGAE</sequence>
<organism evidence="3 4">
    <name type="scientific">Phialemonium atrogriseum</name>
    <dbReference type="NCBI Taxonomy" id="1093897"/>
    <lineage>
        <taxon>Eukaryota</taxon>
        <taxon>Fungi</taxon>
        <taxon>Dikarya</taxon>
        <taxon>Ascomycota</taxon>
        <taxon>Pezizomycotina</taxon>
        <taxon>Sordariomycetes</taxon>
        <taxon>Sordariomycetidae</taxon>
        <taxon>Cephalothecales</taxon>
        <taxon>Cephalothecaceae</taxon>
        <taxon>Phialemonium</taxon>
    </lineage>
</organism>
<dbReference type="Gene3D" id="2.60.40.1210">
    <property type="entry name" value="Cellobiose dehydrogenase, cytochrome domain"/>
    <property type="match status" value="1"/>
</dbReference>
<dbReference type="InterPro" id="IPR015920">
    <property type="entry name" value="Cellobiose_DH-like_cyt"/>
</dbReference>
<reference evidence="3" key="1">
    <citation type="submission" date="2023-06" db="EMBL/GenBank/DDBJ databases">
        <title>Genome-scale phylogeny and comparative genomics of the fungal order Sordariales.</title>
        <authorList>
            <consortium name="Lawrence Berkeley National Laboratory"/>
            <person name="Hensen N."/>
            <person name="Bonometti L."/>
            <person name="Westerberg I."/>
            <person name="Brannstrom I.O."/>
            <person name="Guillou S."/>
            <person name="Cros-Aarteil S."/>
            <person name="Calhoun S."/>
            <person name="Haridas S."/>
            <person name="Kuo A."/>
            <person name="Mondo S."/>
            <person name="Pangilinan J."/>
            <person name="Riley R."/>
            <person name="Labutti K."/>
            <person name="Andreopoulos B."/>
            <person name="Lipzen A."/>
            <person name="Chen C."/>
            <person name="Yanf M."/>
            <person name="Daum C."/>
            <person name="Ng V."/>
            <person name="Clum A."/>
            <person name="Steindorff A."/>
            <person name="Ohm R."/>
            <person name="Martin F."/>
            <person name="Silar P."/>
            <person name="Natvig D."/>
            <person name="Lalanne C."/>
            <person name="Gautier V."/>
            <person name="Ament-Velasquez S.L."/>
            <person name="Kruys A."/>
            <person name="Hutchinson M.I."/>
            <person name="Powell A.J."/>
            <person name="Barry K."/>
            <person name="Miller A.N."/>
            <person name="Grigoriev I.V."/>
            <person name="Debuchy R."/>
            <person name="Gladieux P."/>
            <person name="Thoren M.H."/>
            <person name="Johannesson H."/>
        </authorList>
    </citation>
    <scope>NUCLEOTIDE SEQUENCE</scope>
    <source>
        <strain evidence="3">8032-3</strain>
    </source>
</reference>
<evidence type="ECO:0000313" key="4">
    <source>
        <dbReference type="Proteomes" id="UP001244011"/>
    </source>
</evidence>
<dbReference type="PANTHER" id="PTHR47797">
    <property type="entry name" value="DEHYDROGENASE, PUTATIVE (AFU_ORTHOLOGUE AFUA_8G05805)-RELATED"/>
    <property type="match status" value="1"/>
</dbReference>
<dbReference type="SUPFAM" id="SSF49344">
    <property type="entry name" value="CBD9-like"/>
    <property type="match status" value="1"/>
</dbReference>
<proteinExistence type="predicted"/>
<evidence type="ECO:0000259" key="2">
    <source>
        <dbReference type="Pfam" id="PF16010"/>
    </source>
</evidence>
<feature type="signal peptide" evidence="1">
    <location>
        <begin position="1"/>
        <end position="19"/>
    </location>
</feature>
<dbReference type="GeneID" id="85316272"/>
<protein>
    <recommendedName>
        <fullName evidence="2">Cellobiose dehydrogenase-like cytochrome domain-containing protein</fullName>
    </recommendedName>
</protein>
<dbReference type="CDD" id="cd09630">
    <property type="entry name" value="CDH_like_cytochrome"/>
    <property type="match status" value="1"/>
</dbReference>
<keyword evidence="4" id="KW-1185">Reference proteome</keyword>
<dbReference type="EMBL" id="MU838997">
    <property type="protein sequence ID" value="KAK1772170.1"/>
    <property type="molecule type" value="Genomic_DNA"/>
</dbReference>
<gene>
    <name evidence="3" type="ORF">QBC33DRAFT_800</name>
</gene>
<evidence type="ECO:0000313" key="3">
    <source>
        <dbReference type="EMBL" id="KAK1772170.1"/>
    </source>
</evidence>
<dbReference type="PANTHER" id="PTHR47797:SF5">
    <property type="entry name" value="CELLOBIOSE DEHYDROGENASE CYTOCHROME DOMAIN-CONTAINING PROTEIN"/>
    <property type="match status" value="1"/>
</dbReference>
<keyword evidence="1" id="KW-0732">Signal</keyword>
<comment type="caution">
    <text evidence="3">The sequence shown here is derived from an EMBL/GenBank/DDBJ whole genome shotgun (WGS) entry which is preliminary data.</text>
</comment>
<dbReference type="AlphaFoldDB" id="A0AAJ0FTH9"/>
<evidence type="ECO:0000256" key="1">
    <source>
        <dbReference type="SAM" id="SignalP"/>
    </source>
</evidence>
<dbReference type="Pfam" id="PF16010">
    <property type="entry name" value="CDH-cyt"/>
    <property type="match status" value="1"/>
</dbReference>